<keyword evidence="1" id="KW-0472">Membrane</keyword>
<evidence type="ECO:0000313" key="3">
    <source>
        <dbReference type="Proteomes" id="UP001234880"/>
    </source>
</evidence>
<evidence type="ECO:0000313" key="2">
    <source>
        <dbReference type="EMBL" id="MDP9616030.1"/>
    </source>
</evidence>
<organism evidence="2 3">
    <name type="scientific">Streptomyces demainii</name>
    <dbReference type="NCBI Taxonomy" id="588122"/>
    <lineage>
        <taxon>Bacteria</taxon>
        <taxon>Bacillati</taxon>
        <taxon>Actinomycetota</taxon>
        <taxon>Actinomycetes</taxon>
        <taxon>Kitasatosporales</taxon>
        <taxon>Streptomycetaceae</taxon>
        <taxon>Streptomyces</taxon>
    </lineage>
</organism>
<gene>
    <name evidence="2" type="ORF">JOF35_008368</name>
</gene>
<keyword evidence="1" id="KW-0812">Transmembrane</keyword>
<accession>A0ABT9L5P8</accession>
<dbReference type="RefSeq" id="WP_079080173.1">
    <property type="nucleotide sequence ID" value="NZ_JAURUE010000002.1"/>
</dbReference>
<dbReference type="EMBL" id="JAURUE010000002">
    <property type="protein sequence ID" value="MDP9616030.1"/>
    <property type="molecule type" value="Genomic_DNA"/>
</dbReference>
<keyword evidence="3" id="KW-1185">Reference proteome</keyword>
<feature type="transmembrane region" description="Helical" evidence="1">
    <location>
        <begin position="20"/>
        <end position="46"/>
    </location>
</feature>
<proteinExistence type="predicted"/>
<protein>
    <submittedName>
        <fullName evidence="2">Uncharacterized protein</fullName>
    </submittedName>
</protein>
<reference evidence="2 3" key="1">
    <citation type="submission" date="2023-07" db="EMBL/GenBank/DDBJ databases">
        <title>Sequencing the genomes of 1000 actinobacteria strains.</title>
        <authorList>
            <person name="Klenk H.-P."/>
        </authorList>
    </citation>
    <scope>NUCLEOTIDE SEQUENCE [LARGE SCALE GENOMIC DNA]</scope>
    <source>
        <strain evidence="2 3">DSM 41600</strain>
    </source>
</reference>
<dbReference type="Proteomes" id="UP001234880">
    <property type="component" value="Unassembled WGS sequence"/>
</dbReference>
<name>A0ABT9L5P8_9ACTN</name>
<keyword evidence="1" id="KW-1133">Transmembrane helix</keyword>
<comment type="caution">
    <text evidence="2">The sequence shown here is derived from an EMBL/GenBank/DDBJ whole genome shotgun (WGS) entry which is preliminary data.</text>
</comment>
<evidence type="ECO:0000256" key="1">
    <source>
        <dbReference type="SAM" id="Phobius"/>
    </source>
</evidence>
<sequence length="74" mass="8364">MNWNAQWVRDASVTVVDLVITAALVTGAMLLHARWLTAIGGLWALLTLRQGYLAARERKRSAHTPNRTRHRSRS</sequence>